<dbReference type="Proteomes" id="UP001204833">
    <property type="component" value="Unassembled WGS sequence"/>
</dbReference>
<proteinExistence type="predicted"/>
<feature type="compositionally biased region" description="Polar residues" evidence="1">
    <location>
        <begin position="1"/>
        <end position="19"/>
    </location>
</feature>
<evidence type="ECO:0000313" key="3">
    <source>
        <dbReference type="EMBL" id="KAI5962825.1"/>
    </source>
</evidence>
<feature type="region of interest" description="Disordered" evidence="1">
    <location>
        <begin position="317"/>
        <end position="380"/>
    </location>
</feature>
<feature type="compositionally biased region" description="Polar residues" evidence="1">
    <location>
        <begin position="27"/>
        <end position="49"/>
    </location>
</feature>
<accession>A0AAD5BH48</accession>
<dbReference type="InterPro" id="IPR038769">
    <property type="entry name" value="MTC4"/>
</dbReference>
<reference evidence="3 4" key="1">
    <citation type="journal article" date="2022" name="DNA Res.">
        <title>Genome analysis of five recently described species of the CUG-Ser clade uncovers Candida theae as a new hybrid lineage with pathogenic potential in the Candida parapsilosis species complex.</title>
        <authorList>
            <person name="Mixao V."/>
            <person name="Del Olmo V."/>
            <person name="Hegedusova E."/>
            <person name="Saus E."/>
            <person name="Pryszcz L."/>
            <person name="Cillingova A."/>
            <person name="Nosek J."/>
            <person name="Gabaldon T."/>
        </authorList>
    </citation>
    <scope>NUCLEOTIDE SEQUENCE [LARGE SCALE GENOMIC DNA]</scope>
    <source>
        <strain evidence="3 4">CBS 12239</strain>
    </source>
</reference>
<feature type="compositionally biased region" description="Basic and acidic residues" evidence="1">
    <location>
        <begin position="404"/>
        <end position="422"/>
    </location>
</feature>
<evidence type="ECO:0000256" key="2">
    <source>
        <dbReference type="SAM" id="Phobius"/>
    </source>
</evidence>
<organism evidence="3 4">
    <name type="scientific">Candida theae</name>
    <dbReference type="NCBI Taxonomy" id="1198502"/>
    <lineage>
        <taxon>Eukaryota</taxon>
        <taxon>Fungi</taxon>
        <taxon>Dikarya</taxon>
        <taxon>Ascomycota</taxon>
        <taxon>Saccharomycotina</taxon>
        <taxon>Pichiomycetes</taxon>
        <taxon>Debaryomycetaceae</taxon>
        <taxon>Candida/Lodderomyces clade</taxon>
        <taxon>Candida</taxon>
    </lineage>
</organism>
<feature type="region of interest" description="Disordered" evidence="1">
    <location>
        <begin position="1"/>
        <end position="70"/>
    </location>
</feature>
<dbReference type="AlphaFoldDB" id="A0AAD5BH48"/>
<feature type="compositionally biased region" description="Basic and acidic residues" evidence="1">
    <location>
        <begin position="511"/>
        <end position="522"/>
    </location>
</feature>
<dbReference type="GeneID" id="76149453"/>
<dbReference type="PANTHER" id="PTHR38426:SF1">
    <property type="entry name" value="MAINTENANCE OF TELOMERE CAPPING PROTEIN 4"/>
    <property type="match status" value="1"/>
</dbReference>
<name>A0AAD5BH48_9ASCO</name>
<evidence type="ECO:0000256" key="1">
    <source>
        <dbReference type="SAM" id="MobiDB-lite"/>
    </source>
</evidence>
<evidence type="ECO:0008006" key="5">
    <source>
        <dbReference type="Google" id="ProtNLM"/>
    </source>
</evidence>
<feature type="transmembrane region" description="Helical" evidence="2">
    <location>
        <begin position="685"/>
        <end position="708"/>
    </location>
</feature>
<feature type="region of interest" description="Disordered" evidence="1">
    <location>
        <begin position="400"/>
        <end position="480"/>
    </location>
</feature>
<keyword evidence="2" id="KW-0472">Membrane</keyword>
<keyword evidence="2" id="KW-1133">Transmembrane helix</keyword>
<gene>
    <name evidence="3" type="ORF">KGF57_001394</name>
</gene>
<feature type="compositionally biased region" description="Polar residues" evidence="1">
    <location>
        <begin position="341"/>
        <end position="359"/>
    </location>
</feature>
<evidence type="ECO:0000313" key="4">
    <source>
        <dbReference type="Proteomes" id="UP001204833"/>
    </source>
</evidence>
<dbReference type="PANTHER" id="PTHR38426">
    <property type="entry name" value="MAINTENANCE OF TELOMERE CAPPING PROTEIN 4"/>
    <property type="match status" value="1"/>
</dbReference>
<dbReference type="RefSeq" id="XP_051610133.1">
    <property type="nucleotide sequence ID" value="XM_051750594.1"/>
</dbReference>
<feature type="compositionally biased region" description="Low complexity" evidence="1">
    <location>
        <begin position="499"/>
        <end position="509"/>
    </location>
</feature>
<feature type="compositionally biased region" description="Polar residues" evidence="1">
    <location>
        <begin position="454"/>
        <end position="463"/>
    </location>
</feature>
<comment type="caution">
    <text evidence="3">The sequence shown here is derived from an EMBL/GenBank/DDBJ whole genome shotgun (WGS) entry which is preliminary data.</text>
</comment>
<sequence>MPQKPNESSPQTGKVNSPLSPLRLSVIDSSVNTNPSSQSVKPRLPSSSRTNHHQKPKPLYANTSKNNGVKEFTTDANLDSFVQNSLGTNTDKAVLQSQAQHISSELFTKDEVKKAGALASLFLDTRNILQAECNVVDPSPNLDPNPLHHDYRYEDAKISRGTFIRAEKVKSMLGVKYLHIERIYDWNETYKDDNSHPGVEGVYNPLQILRNRKIRAKYHEYPKPLHMKTIPLACNVFSKHNQPGHRHHLRKDWKMVWAIELEEYIGDSRWRVHHWNELKDPHGNYWFPDEYSEHGVTHDKKKHRFRQRLHDRLFELADEDAKHNKPENEAKGDKSLLGVSKSLSEPSTGSESDPQNSKYLENDNSSHRPNNDHKHTHRFRTKVKRFYRGESSSSILLKQLTSSSDDKSSSAHDPSGLEHGENGLKLARSGSDTAGSDEEKRRSVPLIQGPEMETQPSATTNGHSVAPPTIRIEQSTPDPSIQSKLQNVEIRHAQRISNDDLLASASSSNENDDRSTKMDKTDSTVTTPANDREEQNLTKIISCISYLRQSCSSRMQYLLTIYPKYLQLVSNKVDHIKSSSILEVLQLMSLITDESLPALEDLQRGCLDESKSILHMVNNTYSIKIDTLLSAGDRSISEINASLSLDLRKTNERLEALEESLLKSSFNKVKLKPDLTSDATMNYKIIYLILENIIVGVLKLVWVVVNIYKVLAWIVKLVWRCIQVFI</sequence>
<feature type="region of interest" description="Disordered" evidence="1">
    <location>
        <begin position="499"/>
        <end position="531"/>
    </location>
</feature>
<keyword evidence="4" id="KW-1185">Reference proteome</keyword>
<feature type="compositionally biased region" description="Basic and acidic residues" evidence="1">
    <location>
        <begin position="360"/>
        <end position="373"/>
    </location>
</feature>
<dbReference type="EMBL" id="JAIHNG010000065">
    <property type="protein sequence ID" value="KAI5962825.1"/>
    <property type="molecule type" value="Genomic_DNA"/>
</dbReference>
<keyword evidence="2" id="KW-0812">Transmembrane</keyword>
<protein>
    <recommendedName>
        <fullName evidence="5">Maintenance of telomere capping protein 4</fullName>
    </recommendedName>
</protein>
<feature type="compositionally biased region" description="Basic and acidic residues" evidence="1">
    <location>
        <begin position="317"/>
        <end position="334"/>
    </location>
</feature>